<feature type="signal peptide" evidence="1">
    <location>
        <begin position="1"/>
        <end position="21"/>
    </location>
</feature>
<dbReference type="AlphaFoldDB" id="A0A238BI79"/>
<evidence type="ECO:0000313" key="2">
    <source>
        <dbReference type="EMBL" id="OZC04952.1"/>
    </source>
</evidence>
<evidence type="ECO:0000313" key="3">
    <source>
        <dbReference type="Proteomes" id="UP000242913"/>
    </source>
</evidence>
<dbReference type="Proteomes" id="UP000242913">
    <property type="component" value="Unassembled WGS sequence"/>
</dbReference>
<feature type="chain" id="PRO_5013122215" evidence="1">
    <location>
        <begin position="22"/>
        <end position="96"/>
    </location>
</feature>
<dbReference type="OrthoDB" id="5805917at2759"/>
<reference evidence="2 3" key="1">
    <citation type="submission" date="2015-12" db="EMBL/GenBank/DDBJ databases">
        <title>Draft genome of the nematode, Onchocerca flexuosa.</title>
        <authorList>
            <person name="Mitreva M."/>
        </authorList>
    </citation>
    <scope>NUCLEOTIDE SEQUENCE [LARGE SCALE GENOMIC DNA]</scope>
    <source>
        <strain evidence="2">Red Deer</strain>
    </source>
</reference>
<gene>
    <name evidence="2" type="ORF">X798_08070</name>
</gene>
<sequence>MDFVLKIFVIFMLLFFNAISCQEMVDETLDKHDSTAFAKRAKFAFAKRYPSRFAFTKQYDDEDLYNYMKKAMHFDYPTRFMRNFAFAKRDPYLSFA</sequence>
<accession>A0A238BI79</accession>
<keyword evidence="1" id="KW-0732">Signal</keyword>
<dbReference type="EMBL" id="KZ271554">
    <property type="protein sequence ID" value="OZC04952.1"/>
    <property type="molecule type" value="Genomic_DNA"/>
</dbReference>
<proteinExistence type="predicted"/>
<organism evidence="2 3">
    <name type="scientific">Onchocerca flexuosa</name>
    <dbReference type="NCBI Taxonomy" id="387005"/>
    <lineage>
        <taxon>Eukaryota</taxon>
        <taxon>Metazoa</taxon>
        <taxon>Ecdysozoa</taxon>
        <taxon>Nematoda</taxon>
        <taxon>Chromadorea</taxon>
        <taxon>Rhabditida</taxon>
        <taxon>Spirurina</taxon>
        <taxon>Spiruromorpha</taxon>
        <taxon>Filarioidea</taxon>
        <taxon>Onchocercidae</taxon>
        <taxon>Onchocerca</taxon>
    </lineage>
</organism>
<protein>
    <submittedName>
        <fullName evidence="2">Uncharacterized protein</fullName>
    </submittedName>
</protein>
<evidence type="ECO:0000256" key="1">
    <source>
        <dbReference type="SAM" id="SignalP"/>
    </source>
</evidence>
<keyword evidence="3" id="KW-1185">Reference proteome</keyword>
<name>A0A238BI79_9BILA</name>